<name>A0A1I6GFS5_9EURY</name>
<feature type="domain" description="Glycosyltransferase subfamily 4-like N-terminal" evidence="2">
    <location>
        <begin position="16"/>
        <end position="167"/>
    </location>
</feature>
<feature type="domain" description="Glycosyl transferase family 1" evidence="1">
    <location>
        <begin position="172"/>
        <end position="313"/>
    </location>
</feature>
<sequence length="352" mass="39058">MRIAFVSMFTEQLRADGATRRMRRVAERLAAHGHDVSVLCAQWWEGDVPEFEQEGVNYVAVTETPSATTFASKVPFALRRVKPDVIHATNSPPTQVTGAKTAARLLRVPVVVDWWAEREGDSRGASKRAARGAKRVVTPSQMVKTTVREFGVSEDAVRVVPESIDFDLIREAETDDRADILYSRHLDQYANVESFFLALAELRDKDWRAAVVGDGPERAQAEQTAADLRIDDRVEFLGELPPEEFVPIMKGAHVFAQTAAVEPFATPLLWALASGCVGIVEYQARSSAHELVVNCDRGARVTSPQELADEISAAAGHSQESLNEAFASYDHDDVIRRYETIYEDAVDDYGFF</sequence>
<dbReference type="InterPro" id="IPR001296">
    <property type="entry name" value="Glyco_trans_1"/>
</dbReference>
<dbReference type="Pfam" id="PF13439">
    <property type="entry name" value="Glyco_transf_4"/>
    <property type="match status" value="1"/>
</dbReference>
<keyword evidence="3" id="KW-0808">Transferase</keyword>
<dbReference type="PANTHER" id="PTHR45947:SF3">
    <property type="entry name" value="SULFOQUINOVOSYL TRANSFERASE SQD2"/>
    <property type="match status" value="1"/>
</dbReference>
<dbReference type="Pfam" id="PF00534">
    <property type="entry name" value="Glycos_transf_1"/>
    <property type="match status" value="1"/>
</dbReference>
<dbReference type="STRING" id="553469.SAMN04487947_1077"/>
<accession>A0A1I6GFS5</accession>
<keyword evidence="4" id="KW-1185">Reference proteome</keyword>
<dbReference type="RefSeq" id="WP_089805272.1">
    <property type="nucleotide sequence ID" value="NZ_FOYT01000001.1"/>
</dbReference>
<dbReference type="EMBL" id="FOYT01000001">
    <property type="protein sequence ID" value="SFR40980.1"/>
    <property type="molecule type" value="Genomic_DNA"/>
</dbReference>
<dbReference type="GO" id="GO:0016757">
    <property type="term" value="F:glycosyltransferase activity"/>
    <property type="evidence" value="ECO:0007669"/>
    <property type="project" value="InterPro"/>
</dbReference>
<evidence type="ECO:0000259" key="2">
    <source>
        <dbReference type="Pfam" id="PF13439"/>
    </source>
</evidence>
<dbReference type="AlphaFoldDB" id="A0A1I6GFS5"/>
<dbReference type="CDD" id="cd03801">
    <property type="entry name" value="GT4_PimA-like"/>
    <property type="match status" value="1"/>
</dbReference>
<organism evidence="3 4">
    <name type="scientific">Halogeometricum rufum</name>
    <dbReference type="NCBI Taxonomy" id="553469"/>
    <lineage>
        <taxon>Archaea</taxon>
        <taxon>Methanobacteriati</taxon>
        <taxon>Methanobacteriota</taxon>
        <taxon>Stenosarchaea group</taxon>
        <taxon>Halobacteria</taxon>
        <taxon>Halobacteriales</taxon>
        <taxon>Haloferacaceae</taxon>
        <taxon>Halogeometricum</taxon>
    </lineage>
</organism>
<gene>
    <name evidence="3" type="ORF">SAMN04487947_1077</name>
</gene>
<dbReference type="InterPro" id="IPR050194">
    <property type="entry name" value="Glycosyltransferase_grp1"/>
</dbReference>
<dbReference type="PANTHER" id="PTHR45947">
    <property type="entry name" value="SULFOQUINOVOSYL TRANSFERASE SQD2"/>
    <property type="match status" value="1"/>
</dbReference>
<dbReference type="SUPFAM" id="SSF53756">
    <property type="entry name" value="UDP-Glycosyltransferase/glycogen phosphorylase"/>
    <property type="match status" value="1"/>
</dbReference>
<dbReference type="Proteomes" id="UP000198531">
    <property type="component" value="Unassembled WGS sequence"/>
</dbReference>
<proteinExistence type="predicted"/>
<evidence type="ECO:0000313" key="4">
    <source>
        <dbReference type="Proteomes" id="UP000198531"/>
    </source>
</evidence>
<reference evidence="4" key="1">
    <citation type="submission" date="2016-10" db="EMBL/GenBank/DDBJ databases">
        <authorList>
            <person name="Varghese N."/>
            <person name="Submissions S."/>
        </authorList>
    </citation>
    <scope>NUCLEOTIDE SEQUENCE [LARGE SCALE GENOMIC DNA]</scope>
    <source>
        <strain evidence="4">CGMCC 1.7736</strain>
    </source>
</reference>
<dbReference type="InterPro" id="IPR028098">
    <property type="entry name" value="Glyco_trans_4-like_N"/>
</dbReference>
<dbReference type="OrthoDB" id="132546at2157"/>
<evidence type="ECO:0000259" key="1">
    <source>
        <dbReference type="Pfam" id="PF00534"/>
    </source>
</evidence>
<evidence type="ECO:0000313" key="3">
    <source>
        <dbReference type="EMBL" id="SFR40980.1"/>
    </source>
</evidence>
<dbReference type="Gene3D" id="3.40.50.2000">
    <property type="entry name" value="Glycogen Phosphorylase B"/>
    <property type="match status" value="2"/>
</dbReference>
<protein>
    <submittedName>
        <fullName evidence="3">Glycosyltransferase involved in cell wall bisynthesis</fullName>
    </submittedName>
</protein>